<evidence type="ECO:0000259" key="7">
    <source>
        <dbReference type="PROSITE" id="PS50056"/>
    </source>
</evidence>
<dbReference type="InterPro" id="IPR029021">
    <property type="entry name" value="Prot-tyrosine_phosphatase-like"/>
</dbReference>
<dbReference type="PROSITE" id="PS50056">
    <property type="entry name" value="TYR_PHOSPHATASE_2"/>
    <property type="match status" value="1"/>
</dbReference>
<dbReference type="PRINTS" id="PR00700">
    <property type="entry name" value="PRTYPHPHTASE"/>
</dbReference>
<dbReference type="Proteomes" id="UP000663868">
    <property type="component" value="Unassembled WGS sequence"/>
</dbReference>
<feature type="compositionally biased region" description="Polar residues" evidence="5">
    <location>
        <begin position="401"/>
        <end position="423"/>
    </location>
</feature>
<feature type="region of interest" description="Disordered" evidence="5">
    <location>
        <begin position="361"/>
        <end position="438"/>
    </location>
</feature>
<proteinExistence type="inferred from homology"/>
<evidence type="ECO:0000313" key="10">
    <source>
        <dbReference type="Proteomes" id="UP000663868"/>
    </source>
</evidence>
<evidence type="ECO:0000256" key="3">
    <source>
        <dbReference type="ARBA" id="ARBA00022912"/>
    </source>
</evidence>
<dbReference type="SUPFAM" id="SSF52799">
    <property type="entry name" value="(Phosphotyrosine protein) phosphatases II"/>
    <property type="match status" value="1"/>
</dbReference>
<keyword evidence="3" id="KW-0904">Protein phosphatase</keyword>
<dbReference type="Proteomes" id="UP000663860">
    <property type="component" value="Unassembled WGS sequence"/>
</dbReference>
<dbReference type="GO" id="GO:0005634">
    <property type="term" value="C:nucleus"/>
    <property type="evidence" value="ECO:0007669"/>
    <property type="project" value="TreeGrafter"/>
</dbReference>
<feature type="domain" description="Tyrosine-protein phosphatase" evidence="6">
    <location>
        <begin position="32"/>
        <end position="301"/>
    </location>
</feature>
<organism evidence="9 10">
    <name type="scientific">Adineta steineri</name>
    <dbReference type="NCBI Taxonomy" id="433720"/>
    <lineage>
        <taxon>Eukaryota</taxon>
        <taxon>Metazoa</taxon>
        <taxon>Spiralia</taxon>
        <taxon>Gnathifera</taxon>
        <taxon>Rotifera</taxon>
        <taxon>Eurotatoria</taxon>
        <taxon>Bdelloidea</taxon>
        <taxon>Adinetida</taxon>
        <taxon>Adinetidae</taxon>
        <taxon>Adineta</taxon>
    </lineage>
</organism>
<name>A0A818VU72_9BILA</name>
<gene>
    <name evidence="8" type="ORF">IZO911_LOCUS39646</name>
    <name evidence="9" type="ORF">KXQ929_LOCUS12065</name>
</gene>
<sequence>MTKNVDGNNTCSRTVGLITEFERTCDHDSTEIGQQFAKLQRFMIENKDILSCNEGIKPINRLKNRYKDVLPYDKSRVILKCENDSDYINASFIEDFNGYHRYIAAQGPIDESINDFIRMIWDFQITSIICTANDVEAGRFKFRRYWPNNEESCQFGLYHIAKDQSSDKSYSCNDYEICPLVITREETQRHVLLYHFLHWPDHDTPNDEAPILDLLLRLYKNRDSSIDSPILVHCSAGCGRTGSIIAIDLCRLFLNDEHLFSNQDYQPYPVFKIASHIRQFRIALIQTLKQYFFVYKMFLFMMKANGNISIYSTENNDENQTFSSLAAKLAPPSTISSSSRRPSAPLQIVLRNPPIRRRLLYGSSISNTPSPTISPSEIFSRSSKSSSLNDTPQTPEPPCSSHLNTNNKQNQTSDTVKCNINRSRSLRRKKLINNRSNSSDVHSILCSRSYQSHVSNEQEINSD</sequence>
<dbReference type="GO" id="GO:0005737">
    <property type="term" value="C:cytoplasm"/>
    <property type="evidence" value="ECO:0007669"/>
    <property type="project" value="TreeGrafter"/>
</dbReference>
<dbReference type="AlphaFoldDB" id="A0A818VU72"/>
<dbReference type="PROSITE" id="PS50055">
    <property type="entry name" value="TYR_PHOSPHATASE_PTP"/>
    <property type="match status" value="1"/>
</dbReference>
<dbReference type="SMART" id="SM00404">
    <property type="entry name" value="PTPc_motif"/>
    <property type="match status" value="1"/>
</dbReference>
<dbReference type="CDD" id="cd00047">
    <property type="entry name" value="PTPc"/>
    <property type="match status" value="1"/>
</dbReference>
<dbReference type="EMBL" id="CAJOBB010000612">
    <property type="protein sequence ID" value="CAF3715879.1"/>
    <property type="molecule type" value="Genomic_DNA"/>
</dbReference>
<dbReference type="PANTHER" id="PTHR45983:SF2">
    <property type="entry name" value="PROTEIN-TYROSINE-PHOSPHATASE"/>
    <property type="match status" value="1"/>
</dbReference>
<dbReference type="EMBL" id="CAJNOE010001234">
    <property type="protein sequence ID" value="CAF1403609.1"/>
    <property type="molecule type" value="Genomic_DNA"/>
</dbReference>
<accession>A0A818VU72</accession>
<dbReference type="SMART" id="SM00194">
    <property type="entry name" value="PTPc"/>
    <property type="match status" value="1"/>
</dbReference>
<evidence type="ECO:0000256" key="5">
    <source>
        <dbReference type="SAM" id="MobiDB-lite"/>
    </source>
</evidence>
<dbReference type="InterPro" id="IPR000387">
    <property type="entry name" value="Tyr_Pase_dom"/>
</dbReference>
<dbReference type="Gene3D" id="3.90.190.10">
    <property type="entry name" value="Protein tyrosine phosphatase superfamily"/>
    <property type="match status" value="1"/>
</dbReference>
<dbReference type="GO" id="GO:0004726">
    <property type="term" value="F:non-membrane spanning protein tyrosine phosphatase activity"/>
    <property type="evidence" value="ECO:0007669"/>
    <property type="project" value="InterPro"/>
</dbReference>
<dbReference type="Pfam" id="PF00102">
    <property type="entry name" value="Y_phosphatase"/>
    <property type="match status" value="1"/>
</dbReference>
<dbReference type="PANTHER" id="PTHR45983">
    <property type="entry name" value="TYROSINE PHOSPHATSE N18, PUTATIVE-RELATED"/>
    <property type="match status" value="1"/>
</dbReference>
<evidence type="ECO:0000256" key="1">
    <source>
        <dbReference type="ARBA" id="ARBA00013064"/>
    </source>
</evidence>
<feature type="compositionally biased region" description="Low complexity" evidence="5">
    <location>
        <begin position="363"/>
        <end position="387"/>
    </location>
</feature>
<comment type="caution">
    <text evidence="9">The sequence shown here is derived from an EMBL/GenBank/DDBJ whole genome shotgun (WGS) entry which is preliminary data.</text>
</comment>
<evidence type="ECO:0000313" key="9">
    <source>
        <dbReference type="EMBL" id="CAF3715879.1"/>
    </source>
</evidence>
<evidence type="ECO:0000256" key="4">
    <source>
        <dbReference type="ARBA" id="ARBA00034734"/>
    </source>
</evidence>
<dbReference type="EC" id="3.1.3.48" evidence="1"/>
<evidence type="ECO:0000256" key="2">
    <source>
        <dbReference type="ARBA" id="ARBA00022801"/>
    </source>
</evidence>
<protein>
    <recommendedName>
        <fullName evidence="1">protein-tyrosine-phosphatase</fullName>
        <ecNumber evidence="1">3.1.3.48</ecNumber>
    </recommendedName>
</protein>
<dbReference type="InterPro" id="IPR016130">
    <property type="entry name" value="Tyr_Pase_AS"/>
</dbReference>
<evidence type="ECO:0000313" key="8">
    <source>
        <dbReference type="EMBL" id="CAF1403609.1"/>
    </source>
</evidence>
<keyword evidence="2" id="KW-0378">Hydrolase</keyword>
<dbReference type="InterPro" id="IPR047170">
    <property type="entry name" value="PTN12/18/22"/>
</dbReference>
<evidence type="ECO:0000259" key="6">
    <source>
        <dbReference type="PROSITE" id="PS50055"/>
    </source>
</evidence>
<feature type="domain" description="Tyrosine specific protein phosphatases" evidence="7">
    <location>
        <begin position="209"/>
        <end position="292"/>
    </location>
</feature>
<reference evidence="9" key="1">
    <citation type="submission" date="2021-02" db="EMBL/GenBank/DDBJ databases">
        <authorList>
            <person name="Nowell W R."/>
        </authorList>
    </citation>
    <scope>NUCLEOTIDE SEQUENCE</scope>
</reference>
<dbReference type="PROSITE" id="PS00383">
    <property type="entry name" value="TYR_PHOSPHATASE_1"/>
    <property type="match status" value="1"/>
</dbReference>
<dbReference type="InterPro" id="IPR000242">
    <property type="entry name" value="PTP_cat"/>
</dbReference>
<dbReference type="InterPro" id="IPR003595">
    <property type="entry name" value="Tyr_Pase_cat"/>
</dbReference>
<comment type="similarity">
    <text evidence="4">Belongs to the protein-tyrosine phosphatase family. Non-receptor class 4 subfamily.</text>
</comment>